<feature type="compositionally biased region" description="Basic residues" evidence="8">
    <location>
        <begin position="269"/>
        <end position="279"/>
    </location>
</feature>
<evidence type="ECO:0000256" key="1">
    <source>
        <dbReference type="ARBA" id="ARBA00004147"/>
    </source>
</evidence>
<dbReference type="EMBL" id="EF203707">
    <property type="protein sequence ID" value="ABM92118.1"/>
    <property type="molecule type" value="Genomic_DNA"/>
</dbReference>
<keyword evidence="5" id="KW-0920">Virion tegument</keyword>
<accession>A2TIV1</accession>
<dbReference type="GO" id="GO:0019033">
    <property type="term" value="C:viral tegument"/>
    <property type="evidence" value="ECO:0007669"/>
    <property type="project" value="UniProtKB-SubCell"/>
</dbReference>
<organism evidence="9">
    <name type="scientific">anatid alphaherpesvirus 1</name>
    <dbReference type="NCBI Taxonomy" id="104388"/>
    <lineage>
        <taxon>Viruses</taxon>
        <taxon>Duplodnaviria</taxon>
        <taxon>Heunggongvirae</taxon>
        <taxon>Peploviricota</taxon>
        <taxon>Herviviricetes</taxon>
        <taxon>Herpesvirales</taxon>
        <taxon>Orthoherpesviridae</taxon>
        <taxon>Alphaherpesvirinae</taxon>
        <taxon>Mardivirus</taxon>
        <taxon>Mardivirus anatidalpha1</taxon>
    </lineage>
</organism>
<dbReference type="GO" id="GO:0042025">
    <property type="term" value="C:host cell nucleus"/>
    <property type="evidence" value="ECO:0007669"/>
    <property type="project" value="UniProtKB-SubCell"/>
</dbReference>
<dbReference type="GO" id="GO:0030430">
    <property type="term" value="C:host cell cytoplasm"/>
    <property type="evidence" value="ECO:0007669"/>
    <property type="project" value="UniProtKB-SubCell"/>
</dbReference>
<comment type="subcellular location">
    <subcellularLocation>
        <location evidence="2">Host cytoplasm</location>
    </subcellularLocation>
    <subcellularLocation>
        <location evidence="1">Host nucleus</location>
    </subcellularLocation>
    <subcellularLocation>
        <location evidence="3">Virion tegument</location>
    </subcellularLocation>
</comment>
<keyword evidence="4" id="KW-1048">Host nucleus</keyword>
<name>A2TIV1_9ALPH</name>
<evidence type="ECO:0000256" key="3">
    <source>
        <dbReference type="ARBA" id="ARBA00004535"/>
    </source>
</evidence>
<keyword evidence="6" id="KW-0946">Virion</keyword>
<reference evidence="9" key="2">
    <citation type="submission" date="2009-04" db="EMBL/GenBank/DDBJ databases">
        <authorList>
            <person name="Li H."/>
            <person name="Liu S."/>
            <person name="Kong X."/>
        </authorList>
    </citation>
    <scope>NUCLEOTIDE SEQUENCE</scope>
</reference>
<feature type="compositionally biased region" description="Polar residues" evidence="8">
    <location>
        <begin position="255"/>
        <end position="268"/>
    </location>
</feature>
<dbReference type="Pfam" id="PF03252">
    <property type="entry name" value="Herpes_UL21"/>
    <property type="match status" value="2"/>
</dbReference>
<dbReference type="InterPro" id="IPR004936">
    <property type="entry name" value="Herpes_UL21"/>
</dbReference>
<keyword evidence="7" id="KW-1035">Host cytoplasm</keyword>
<evidence type="ECO:0000256" key="5">
    <source>
        <dbReference type="ARBA" id="ARBA00022580"/>
    </source>
</evidence>
<feature type="region of interest" description="Disordered" evidence="8">
    <location>
        <begin position="243"/>
        <end position="279"/>
    </location>
</feature>
<protein>
    <submittedName>
        <fullName evidence="9">UL21-like protein</fullName>
    </submittedName>
</protein>
<evidence type="ECO:0000313" key="9">
    <source>
        <dbReference type="EMBL" id="ABM92118.1"/>
    </source>
</evidence>
<evidence type="ECO:0000256" key="4">
    <source>
        <dbReference type="ARBA" id="ARBA00022562"/>
    </source>
</evidence>
<reference evidence="9" key="1">
    <citation type="submission" date="2006-12" db="EMBL/GenBank/DDBJ databases">
        <title>Determination of Duck enteritis virus partial genome order.</title>
        <authorList>
            <person name="Gao Y."/>
            <person name="Liu S."/>
            <person name="Kong X."/>
        </authorList>
    </citation>
    <scope>NUCLEOTIDE SEQUENCE</scope>
</reference>
<sequence length="561" mass="62006">MEFHYWETINHNGVTFYITRDGMRAYFACGGCILSVPRPPENDSDTQAELAKFGIALRGITSGDLVLSNYVRSELGRRGLKWIIGDGEVFIDSLDLLGHTSGSSERDLCGTNSGDGSTERDLCGALEVEVRDQCIAEYMVSLEISSGLILSTGHIFSNYQVIKLYDVPIITNASSGFIYEPNRNAFALMQARLTSLPQSLAAMVDGLFDRIAVRRRGVREETKQTDVIITGKRSFGTVLVKHGHGERHRGSGEGTLNTNDDCDITTTPHSRKHSRRGARKTTVSSFVQVKYIPAVLNIWEYGAGNFKPTRSLGALWTVFCRIGDVVSQDISTWFGLEPEFNDARARIGDAIEASFGNIGELFVGYSMGRSVSSAQKFALVQYILCKGGYPNCYPIIEHLCVSLSADSESFPEPPRDIHLLVDTTNRLFRESCIIWVSSVAILSTRVEQLRVATDEDDSVMDDAETLFEMATDLLDTAQEHQSIQLQRIARLASIIAEIYTTNDLMKTAIRTDRCFGNSYILNATIDAMCSSIFDEKCDIQKGVLTLGALIDRRLKNAGLLG</sequence>
<evidence type="ECO:0000256" key="6">
    <source>
        <dbReference type="ARBA" id="ARBA00022844"/>
    </source>
</evidence>
<evidence type="ECO:0000256" key="2">
    <source>
        <dbReference type="ARBA" id="ARBA00004192"/>
    </source>
</evidence>
<evidence type="ECO:0000256" key="7">
    <source>
        <dbReference type="ARBA" id="ARBA00023200"/>
    </source>
</evidence>
<gene>
    <name evidence="9" type="primary">UL21</name>
</gene>
<proteinExistence type="predicted"/>
<evidence type="ECO:0000256" key="8">
    <source>
        <dbReference type="SAM" id="MobiDB-lite"/>
    </source>
</evidence>